<feature type="DNA-binding region" description="HMG box" evidence="6">
    <location>
        <begin position="204"/>
        <end position="272"/>
    </location>
</feature>
<evidence type="ECO:0000256" key="1">
    <source>
        <dbReference type="ARBA" id="ARBA00004123"/>
    </source>
</evidence>
<feature type="compositionally biased region" description="Polar residues" evidence="7">
    <location>
        <begin position="93"/>
        <end position="128"/>
    </location>
</feature>
<feature type="domain" description="HMG box" evidence="8">
    <location>
        <begin position="204"/>
        <end position="272"/>
    </location>
</feature>
<dbReference type="Proteomes" id="UP000078046">
    <property type="component" value="Unassembled WGS sequence"/>
</dbReference>
<feature type="region of interest" description="Disordered" evidence="7">
    <location>
        <begin position="93"/>
        <end position="139"/>
    </location>
</feature>
<feature type="region of interest" description="Disordered" evidence="7">
    <location>
        <begin position="481"/>
        <end position="501"/>
    </location>
</feature>
<feature type="compositionally biased region" description="Polar residues" evidence="7">
    <location>
        <begin position="481"/>
        <end position="494"/>
    </location>
</feature>
<dbReference type="Pfam" id="PF00505">
    <property type="entry name" value="HMG_box"/>
    <property type="match status" value="1"/>
</dbReference>
<dbReference type="PANTHER" id="PTHR10270:SF324">
    <property type="entry name" value="SOX DOMAIN-CONTAINING PROTEIN DICHAETE-RELATED"/>
    <property type="match status" value="1"/>
</dbReference>
<evidence type="ECO:0000313" key="9">
    <source>
        <dbReference type="EMBL" id="OAF68215.1"/>
    </source>
</evidence>
<evidence type="ECO:0000256" key="6">
    <source>
        <dbReference type="PROSITE-ProRule" id="PRU00267"/>
    </source>
</evidence>
<organism evidence="9 10">
    <name type="scientific">Intoshia linei</name>
    <dbReference type="NCBI Taxonomy" id="1819745"/>
    <lineage>
        <taxon>Eukaryota</taxon>
        <taxon>Metazoa</taxon>
        <taxon>Spiralia</taxon>
        <taxon>Lophotrochozoa</taxon>
        <taxon>Mesozoa</taxon>
        <taxon>Orthonectida</taxon>
        <taxon>Rhopaluridae</taxon>
        <taxon>Intoshia</taxon>
    </lineage>
</organism>
<evidence type="ECO:0000259" key="8">
    <source>
        <dbReference type="PROSITE" id="PS50118"/>
    </source>
</evidence>
<evidence type="ECO:0000313" key="10">
    <source>
        <dbReference type="Proteomes" id="UP000078046"/>
    </source>
</evidence>
<dbReference type="InterPro" id="IPR050140">
    <property type="entry name" value="SRY-related_HMG-box_TF-like"/>
</dbReference>
<dbReference type="GO" id="GO:0005634">
    <property type="term" value="C:nucleus"/>
    <property type="evidence" value="ECO:0007669"/>
    <property type="project" value="UniProtKB-SubCell"/>
</dbReference>
<dbReference type="FunFam" id="1.10.30.10:FF:000002">
    <property type="entry name" value="transcription factor Sox-2"/>
    <property type="match status" value="1"/>
</dbReference>
<dbReference type="OrthoDB" id="6247875at2759"/>
<dbReference type="AlphaFoldDB" id="A0A177B1R2"/>
<dbReference type="GO" id="GO:0000122">
    <property type="term" value="P:negative regulation of transcription by RNA polymerase II"/>
    <property type="evidence" value="ECO:0007669"/>
    <property type="project" value="TreeGrafter"/>
</dbReference>
<dbReference type="InterPro" id="IPR009071">
    <property type="entry name" value="HMG_box_dom"/>
</dbReference>
<name>A0A177B1R2_9BILA</name>
<dbReference type="PROSITE" id="PS50118">
    <property type="entry name" value="HMG_BOX_2"/>
    <property type="match status" value="1"/>
</dbReference>
<comment type="subcellular location">
    <subcellularLocation>
        <location evidence="1">Nucleus</location>
    </subcellularLocation>
</comment>
<dbReference type="GO" id="GO:0000978">
    <property type="term" value="F:RNA polymerase II cis-regulatory region sequence-specific DNA binding"/>
    <property type="evidence" value="ECO:0007669"/>
    <property type="project" value="TreeGrafter"/>
</dbReference>
<dbReference type="Pfam" id="PF12336">
    <property type="entry name" value="SOXp"/>
    <property type="match status" value="1"/>
</dbReference>
<dbReference type="PANTHER" id="PTHR10270">
    <property type="entry name" value="SOX TRANSCRIPTION FACTOR"/>
    <property type="match status" value="1"/>
</dbReference>
<dbReference type="GO" id="GO:0030182">
    <property type="term" value="P:neuron differentiation"/>
    <property type="evidence" value="ECO:0007669"/>
    <property type="project" value="TreeGrafter"/>
</dbReference>
<keyword evidence="4" id="KW-0804">Transcription</keyword>
<evidence type="ECO:0000256" key="2">
    <source>
        <dbReference type="ARBA" id="ARBA00023015"/>
    </source>
</evidence>
<reference evidence="9 10" key="1">
    <citation type="submission" date="2016-04" db="EMBL/GenBank/DDBJ databases">
        <title>The genome of Intoshia linei affirms orthonectids as highly simplified spiralians.</title>
        <authorList>
            <person name="Mikhailov K.V."/>
            <person name="Slusarev G.S."/>
            <person name="Nikitin M.A."/>
            <person name="Logacheva M.D."/>
            <person name="Penin A."/>
            <person name="Aleoshin V."/>
            <person name="Panchin Y.V."/>
        </authorList>
    </citation>
    <scope>NUCLEOTIDE SEQUENCE [LARGE SCALE GENOMIC DNA]</scope>
    <source>
        <strain evidence="9">Intl2013</strain>
        <tissue evidence="9">Whole animal</tissue>
    </source>
</reference>
<dbReference type="InterPro" id="IPR022097">
    <property type="entry name" value="SOX_fam"/>
</dbReference>
<proteinExistence type="predicted"/>
<protein>
    <submittedName>
        <fullName evidence="9">Sex-determining region Y protein</fullName>
    </submittedName>
</protein>
<accession>A0A177B1R2</accession>
<dbReference type="EMBL" id="LWCA01000492">
    <property type="protein sequence ID" value="OAF68215.1"/>
    <property type="molecule type" value="Genomic_DNA"/>
</dbReference>
<keyword evidence="2" id="KW-0805">Transcription regulation</keyword>
<comment type="caution">
    <text evidence="9">The sequence shown here is derived from an EMBL/GenBank/DDBJ whole genome shotgun (WGS) entry which is preliminary data.</text>
</comment>
<keyword evidence="5 6" id="KW-0539">Nucleus</keyword>
<keyword evidence="10" id="KW-1185">Reference proteome</keyword>
<evidence type="ECO:0000256" key="3">
    <source>
        <dbReference type="ARBA" id="ARBA00023125"/>
    </source>
</evidence>
<dbReference type="SUPFAM" id="SSF47095">
    <property type="entry name" value="HMG-box"/>
    <property type="match status" value="1"/>
</dbReference>
<sequence>MDGPKHKKFKIAEELNPQSSNYLLSFSGDLQNNDLRLLNRPSLPNETHNQNGFVPNYENMTSDSSQVWTRPSSDFTNCSSYTVEDELKNQVNTNSHTNISNGIKQYNIPNSQEGPPSSYNGHLENNVNNDKKGFNQFPSNQNETTSIFENYPNTMNVGMKYQNYSNEKIGASCENSEIKPECDLTESTSNADTAPLSKKNDDRVKRPMNAFMVWSRGQRRQMAVENPKMHNSEISKRLGAVWKNLSDTEKHPFIDEAKRLRDQHMKDHPDYKYRPRRKSKNLLKKDKYGMNMINHQVANHQQNCNQNGHAVPTQINSVGRSDIYGKQMGNTFMNNGMEIPQNNYLFNGMNPFEQQNMNVSPYSYQHINSQFQPVSMYQQMQPNQTINSHTDIHNRIQGQEIRNLNSNTRMYDQMPYCGPNTQYLNNYSQNPNSTNFMRPQNLNQLPNISNHEMTNSTSAHDKNNFSSSQVQMGQNLNFNSNRLFSENHNTNSTECDSKRSI</sequence>
<evidence type="ECO:0000256" key="4">
    <source>
        <dbReference type="ARBA" id="ARBA00023163"/>
    </source>
</evidence>
<dbReference type="GO" id="GO:0001228">
    <property type="term" value="F:DNA-binding transcription activator activity, RNA polymerase II-specific"/>
    <property type="evidence" value="ECO:0007669"/>
    <property type="project" value="TreeGrafter"/>
</dbReference>
<gene>
    <name evidence="9" type="ORF">A3Q56_04050</name>
</gene>
<evidence type="ECO:0000256" key="7">
    <source>
        <dbReference type="SAM" id="MobiDB-lite"/>
    </source>
</evidence>
<dbReference type="CDD" id="cd22028">
    <property type="entry name" value="HMG-box_SoxA_SoxB_SoxG"/>
    <property type="match status" value="1"/>
</dbReference>
<dbReference type="InterPro" id="IPR036910">
    <property type="entry name" value="HMG_box_dom_sf"/>
</dbReference>
<dbReference type="SMART" id="SM00398">
    <property type="entry name" value="HMG"/>
    <property type="match status" value="1"/>
</dbReference>
<keyword evidence="3 6" id="KW-0238">DNA-binding</keyword>
<dbReference type="GO" id="GO:0007420">
    <property type="term" value="P:brain development"/>
    <property type="evidence" value="ECO:0007669"/>
    <property type="project" value="TreeGrafter"/>
</dbReference>
<feature type="region of interest" description="Disordered" evidence="7">
    <location>
        <begin position="427"/>
        <end position="465"/>
    </location>
</feature>
<dbReference type="Gene3D" id="1.10.30.10">
    <property type="entry name" value="High mobility group box domain"/>
    <property type="match status" value="1"/>
</dbReference>
<evidence type="ECO:0000256" key="5">
    <source>
        <dbReference type="ARBA" id="ARBA00023242"/>
    </source>
</evidence>